<proteinExistence type="predicted"/>
<keyword evidence="2" id="KW-1185">Reference proteome</keyword>
<dbReference type="EMBL" id="CM042056">
    <property type="protein sequence ID" value="KAI3697964.1"/>
    <property type="molecule type" value="Genomic_DNA"/>
</dbReference>
<organism evidence="1 2">
    <name type="scientific">Arctium lappa</name>
    <name type="common">Greater burdock</name>
    <name type="synonym">Lappa major</name>
    <dbReference type="NCBI Taxonomy" id="4217"/>
    <lineage>
        <taxon>Eukaryota</taxon>
        <taxon>Viridiplantae</taxon>
        <taxon>Streptophyta</taxon>
        <taxon>Embryophyta</taxon>
        <taxon>Tracheophyta</taxon>
        <taxon>Spermatophyta</taxon>
        <taxon>Magnoliopsida</taxon>
        <taxon>eudicotyledons</taxon>
        <taxon>Gunneridae</taxon>
        <taxon>Pentapetalae</taxon>
        <taxon>asterids</taxon>
        <taxon>campanulids</taxon>
        <taxon>Asterales</taxon>
        <taxon>Asteraceae</taxon>
        <taxon>Carduoideae</taxon>
        <taxon>Cardueae</taxon>
        <taxon>Arctiinae</taxon>
        <taxon>Arctium</taxon>
    </lineage>
</organism>
<name>A0ACB8ZJ27_ARCLA</name>
<gene>
    <name evidence="1" type="ORF">L6452_31071</name>
</gene>
<accession>A0ACB8ZJ27</accession>
<reference evidence="1 2" key="2">
    <citation type="journal article" date="2022" name="Mol. Ecol. Resour.">
        <title>The genomes of chicory, endive, great burdock and yacon provide insights into Asteraceae paleo-polyploidization history and plant inulin production.</title>
        <authorList>
            <person name="Fan W."/>
            <person name="Wang S."/>
            <person name="Wang H."/>
            <person name="Wang A."/>
            <person name="Jiang F."/>
            <person name="Liu H."/>
            <person name="Zhao H."/>
            <person name="Xu D."/>
            <person name="Zhang Y."/>
        </authorList>
    </citation>
    <scope>NUCLEOTIDE SEQUENCE [LARGE SCALE GENOMIC DNA]</scope>
    <source>
        <strain evidence="2">cv. Niubang</strain>
    </source>
</reference>
<evidence type="ECO:0000313" key="1">
    <source>
        <dbReference type="EMBL" id="KAI3697964.1"/>
    </source>
</evidence>
<protein>
    <submittedName>
        <fullName evidence="1">Uncharacterized protein</fullName>
    </submittedName>
</protein>
<dbReference type="Proteomes" id="UP001055879">
    <property type="component" value="Linkage Group LG10"/>
</dbReference>
<sequence>MDDVSVVMVGPRMVWGTWEELILGGAVLRHGTSDWDVISSELRTRTAYPYYFTPQACRARYEDLQQRYTGCKYWYDELRERRVAELKRELEKYEESIGFLVSKLENLKAEKGNCDHIEYDSSQTESPHLSLPKSKVIKTKTIHKEGLKDEFELSAGSFTQDLETNPQPKSHSPSLNSSQNVEIKLEVPESCMNTMIEPSQEKGGTIRKRRGKRKRKDGNWEAKEGIVESENLGSSSGVRRNETSTSGCGQTVRSSSADLQDGDSCRGRDTDDLVGIFNSVTENQYALVFRRRLDSQKRARYRKTIRQHMDLETIRSRIANCCIKSTRELFRDLFLVANNALVFYSKRTREYKSALTLRGIVTKKYKQLCSESGSISSSSSRPLSSILCFSSMSSPPVRPRSIRPRAPCKQLKLVVKFPTSGPMVGPHGYLKVSSNSDSSTLNPGTEGDNKSNIDFSGGAGSKGKVGTQSLVVAKRGLGRPRRVGGGGRGGKQPPPPPRNGLNRKRGHQK</sequence>
<comment type="caution">
    <text evidence="1">The sequence shown here is derived from an EMBL/GenBank/DDBJ whole genome shotgun (WGS) entry which is preliminary data.</text>
</comment>
<reference evidence="2" key="1">
    <citation type="journal article" date="2022" name="Mol. Ecol. Resour.">
        <title>The genomes of chicory, endive, great burdock and yacon provide insights into Asteraceae palaeo-polyploidization history and plant inulin production.</title>
        <authorList>
            <person name="Fan W."/>
            <person name="Wang S."/>
            <person name="Wang H."/>
            <person name="Wang A."/>
            <person name="Jiang F."/>
            <person name="Liu H."/>
            <person name="Zhao H."/>
            <person name="Xu D."/>
            <person name="Zhang Y."/>
        </authorList>
    </citation>
    <scope>NUCLEOTIDE SEQUENCE [LARGE SCALE GENOMIC DNA]</scope>
    <source>
        <strain evidence="2">cv. Niubang</strain>
    </source>
</reference>
<evidence type="ECO:0000313" key="2">
    <source>
        <dbReference type="Proteomes" id="UP001055879"/>
    </source>
</evidence>